<name>A0A087U1Z0_STEMI</name>
<gene>
    <name evidence="1" type="ORF">X975_14925</name>
</gene>
<reference evidence="1 2" key="1">
    <citation type="submission" date="2013-11" db="EMBL/GenBank/DDBJ databases">
        <title>Genome sequencing of Stegodyphus mimosarum.</title>
        <authorList>
            <person name="Bechsgaard J."/>
        </authorList>
    </citation>
    <scope>NUCLEOTIDE SEQUENCE [LARGE SCALE GENOMIC DNA]</scope>
</reference>
<dbReference type="OrthoDB" id="410404at2759"/>
<feature type="non-terminal residue" evidence="1">
    <location>
        <position position="70"/>
    </location>
</feature>
<sequence length="70" mass="8333">MILNIFKLPIIIIKILGIVQQNGMWRILYNHHIIYITGKASHIRWLGHVFRYDDAFPTKKITFSRIEGLR</sequence>
<dbReference type="Proteomes" id="UP000054359">
    <property type="component" value="Unassembled WGS sequence"/>
</dbReference>
<proteinExistence type="predicted"/>
<evidence type="ECO:0000313" key="1">
    <source>
        <dbReference type="EMBL" id="KFM71379.1"/>
    </source>
</evidence>
<organism evidence="1 2">
    <name type="scientific">Stegodyphus mimosarum</name>
    <name type="common">African social velvet spider</name>
    <dbReference type="NCBI Taxonomy" id="407821"/>
    <lineage>
        <taxon>Eukaryota</taxon>
        <taxon>Metazoa</taxon>
        <taxon>Ecdysozoa</taxon>
        <taxon>Arthropoda</taxon>
        <taxon>Chelicerata</taxon>
        <taxon>Arachnida</taxon>
        <taxon>Araneae</taxon>
        <taxon>Araneomorphae</taxon>
        <taxon>Entelegynae</taxon>
        <taxon>Eresoidea</taxon>
        <taxon>Eresidae</taxon>
        <taxon>Stegodyphus</taxon>
    </lineage>
</organism>
<protein>
    <submittedName>
        <fullName evidence="1">Uncharacterized protein</fullName>
    </submittedName>
</protein>
<accession>A0A087U1Z0</accession>
<evidence type="ECO:0000313" key="2">
    <source>
        <dbReference type="Proteomes" id="UP000054359"/>
    </source>
</evidence>
<keyword evidence="2" id="KW-1185">Reference proteome</keyword>
<dbReference type="AlphaFoldDB" id="A0A087U1Z0"/>
<dbReference type="EMBL" id="KK117771">
    <property type="protein sequence ID" value="KFM71379.1"/>
    <property type="molecule type" value="Genomic_DNA"/>
</dbReference>